<evidence type="ECO:0000313" key="13">
    <source>
        <dbReference type="EMBL" id="BAU48602.1"/>
    </source>
</evidence>
<dbReference type="Pfam" id="PF00005">
    <property type="entry name" value="ABC_tran"/>
    <property type="match status" value="1"/>
</dbReference>
<dbReference type="Gene3D" id="1.20.1560.10">
    <property type="entry name" value="ABC transporter type 1, transmembrane domain"/>
    <property type="match status" value="1"/>
</dbReference>
<dbReference type="InterPro" id="IPR003439">
    <property type="entry name" value="ABC_transporter-like_ATP-bd"/>
</dbReference>
<keyword evidence="3" id="KW-1003">Cell membrane</keyword>
<keyword evidence="2" id="KW-0813">Transport</keyword>
<reference evidence="13 14" key="1">
    <citation type="submission" date="2015-08" db="EMBL/GenBank/DDBJ databases">
        <title>Complete genome sequence of Sulfurifustis variabilis.</title>
        <authorList>
            <person name="Miura A."/>
            <person name="Kojima H."/>
            <person name="Fukui M."/>
        </authorList>
    </citation>
    <scope>NUCLEOTIDE SEQUENCE [LARGE SCALE GENOMIC DNA]</scope>
    <source>
        <strain evidence="14">skN76</strain>
    </source>
</reference>
<dbReference type="SMART" id="SM00382">
    <property type="entry name" value="AAA"/>
    <property type="match status" value="1"/>
</dbReference>
<dbReference type="PANTHER" id="PTHR24221:SF654">
    <property type="entry name" value="ATP-BINDING CASSETTE SUB-FAMILY B MEMBER 6"/>
    <property type="match status" value="1"/>
</dbReference>
<dbReference type="InterPro" id="IPR011527">
    <property type="entry name" value="ABC1_TM_dom"/>
</dbReference>
<evidence type="ECO:0000256" key="4">
    <source>
        <dbReference type="ARBA" id="ARBA00022692"/>
    </source>
</evidence>
<dbReference type="Proteomes" id="UP000218899">
    <property type="component" value="Chromosome"/>
</dbReference>
<evidence type="ECO:0000256" key="5">
    <source>
        <dbReference type="ARBA" id="ARBA00022741"/>
    </source>
</evidence>
<keyword evidence="4 10" id="KW-0812">Transmembrane</keyword>
<dbReference type="SUPFAM" id="SSF52540">
    <property type="entry name" value="P-loop containing nucleoside triphosphate hydrolases"/>
    <property type="match status" value="1"/>
</dbReference>
<dbReference type="AlphaFoldDB" id="A0A1B4V7L1"/>
<dbReference type="PROSITE" id="PS50929">
    <property type="entry name" value="ABC_TM1F"/>
    <property type="match status" value="1"/>
</dbReference>
<feature type="region of interest" description="Disordered" evidence="9">
    <location>
        <begin position="591"/>
        <end position="611"/>
    </location>
</feature>
<feature type="domain" description="ABC transporter" evidence="11">
    <location>
        <begin position="348"/>
        <end position="583"/>
    </location>
</feature>
<accession>A0A1B4V7L1</accession>
<name>A0A1B4V7L1_9GAMM</name>
<feature type="domain" description="ABC transmembrane type-1" evidence="12">
    <location>
        <begin position="18"/>
        <end position="290"/>
    </location>
</feature>
<keyword evidence="6" id="KW-0067">ATP-binding</keyword>
<dbReference type="FunFam" id="3.40.50.300:FF:000299">
    <property type="entry name" value="ABC transporter ATP-binding protein/permease"/>
    <property type="match status" value="1"/>
</dbReference>
<organism evidence="13 14">
    <name type="scientific">Sulfurifustis variabilis</name>
    <dbReference type="NCBI Taxonomy" id="1675686"/>
    <lineage>
        <taxon>Bacteria</taxon>
        <taxon>Pseudomonadati</taxon>
        <taxon>Pseudomonadota</taxon>
        <taxon>Gammaproteobacteria</taxon>
        <taxon>Acidiferrobacterales</taxon>
        <taxon>Acidiferrobacteraceae</taxon>
        <taxon>Sulfurifustis</taxon>
    </lineage>
</organism>
<dbReference type="InterPro" id="IPR039421">
    <property type="entry name" value="Type_1_exporter"/>
</dbReference>
<feature type="transmembrane region" description="Helical" evidence="10">
    <location>
        <begin position="71"/>
        <end position="93"/>
    </location>
</feature>
<dbReference type="GO" id="GO:0140359">
    <property type="term" value="F:ABC-type transporter activity"/>
    <property type="evidence" value="ECO:0007669"/>
    <property type="project" value="InterPro"/>
</dbReference>
<dbReference type="PROSITE" id="PS00211">
    <property type="entry name" value="ABC_TRANSPORTER_1"/>
    <property type="match status" value="1"/>
</dbReference>
<evidence type="ECO:0000256" key="1">
    <source>
        <dbReference type="ARBA" id="ARBA00004651"/>
    </source>
</evidence>
<keyword evidence="8 10" id="KW-0472">Membrane</keyword>
<dbReference type="GO" id="GO:0016887">
    <property type="term" value="F:ATP hydrolysis activity"/>
    <property type="evidence" value="ECO:0007669"/>
    <property type="project" value="InterPro"/>
</dbReference>
<dbReference type="InterPro" id="IPR003593">
    <property type="entry name" value="AAA+_ATPase"/>
</dbReference>
<gene>
    <name evidence="13" type="ORF">SVA_2050</name>
</gene>
<evidence type="ECO:0000259" key="11">
    <source>
        <dbReference type="PROSITE" id="PS50893"/>
    </source>
</evidence>
<evidence type="ECO:0000256" key="9">
    <source>
        <dbReference type="SAM" id="MobiDB-lite"/>
    </source>
</evidence>
<dbReference type="SUPFAM" id="SSF90123">
    <property type="entry name" value="ABC transporter transmembrane region"/>
    <property type="match status" value="1"/>
</dbReference>
<evidence type="ECO:0000256" key="3">
    <source>
        <dbReference type="ARBA" id="ARBA00022475"/>
    </source>
</evidence>
<dbReference type="OrthoDB" id="6336411at2"/>
<dbReference type="InterPro" id="IPR027417">
    <property type="entry name" value="P-loop_NTPase"/>
</dbReference>
<dbReference type="PROSITE" id="PS50893">
    <property type="entry name" value="ABC_TRANSPORTER_2"/>
    <property type="match status" value="1"/>
</dbReference>
<evidence type="ECO:0000256" key="2">
    <source>
        <dbReference type="ARBA" id="ARBA00022448"/>
    </source>
</evidence>
<dbReference type="KEGG" id="sva:SVA_2050"/>
<dbReference type="GO" id="GO:0005886">
    <property type="term" value="C:plasma membrane"/>
    <property type="evidence" value="ECO:0007669"/>
    <property type="project" value="UniProtKB-SubCell"/>
</dbReference>
<dbReference type="InterPro" id="IPR017871">
    <property type="entry name" value="ABC_transporter-like_CS"/>
</dbReference>
<dbReference type="InterPro" id="IPR036640">
    <property type="entry name" value="ABC1_TM_sf"/>
</dbReference>
<evidence type="ECO:0000256" key="8">
    <source>
        <dbReference type="ARBA" id="ARBA00023136"/>
    </source>
</evidence>
<keyword evidence="5" id="KW-0547">Nucleotide-binding</keyword>
<evidence type="ECO:0000256" key="7">
    <source>
        <dbReference type="ARBA" id="ARBA00022989"/>
    </source>
</evidence>
<evidence type="ECO:0000256" key="10">
    <source>
        <dbReference type="SAM" id="Phobius"/>
    </source>
</evidence>
<dbReference type="RefSeq" id="WP_096461089.1">
    <property type="nucleotide sequence ID" value="NZ_AP014936.1"/>
</dbReference>
<dbReference type="GO" id="GO:0005524">
    <property type="term" value="F:ATP binding"/>
    <property type="evidence" value="ECO:0007669"/>
    <property type="project" value="UniProtKB-KW"/>
</dbReference>
<dbReference type="Gene3D" id="3.40.50.300">
    <property type="entry name" value="P-loop containing nucleotide triphosphate hydrolases"/>
    <property type="match status" value="1"/>
</dbReference>
<feature type="transmembrane region" description="Helical" evidence="10">
    <location>
        <begin position="150"/>
        <end position="170"/>
    </location>
</feature>
<evidence type="ECO:0000313" key="14">
    <source>
        <dbReference type="Proteomes" id="UP000218899"/>
    </source>
</evidence>
<sequence length="611" mass="67475">MFKDYWKILEGHRVTASFAVLLLGIASVLEGLALIALMPALSATLSASSRPETSGYLQHLVVWFSLPDSYIVPLGLSVFALLGVTTALFRLFGDTKMLRIRTRVEESARVQMANTLLRMQWSRYVALQVGDISKAMLIEGVQMGAGTHSFLLGLGAIIAALCYLGIAFAISVPMTLMTLLFGLFGLGAYYLASRGSRRHARELSQMMTSIGNEVNNIFGNLKFFRAAGRSRLAERQTRELSGRYGRTFFRSQILSVLMRFGFEAGAIVFIAAFLAVVLLLRGHSTALALIFLAVFYRLAPQLLKVQDCFFQAAVYLPWFHSWHKRLEEARTAEERHSGTERIQELSEIRLSAVELVYSGRESAALTSVDLKIGRGECVAIVGRSGSGKSTIVDLVSGLLAPTRGSVKVNGIDLSRIDTDFWRDRIGLVLQESPLFYGTVIDNIAWGEPEVDRSKAERAARLAHAWEFIANLPSGMDTLIGEKGGMLSGGQRQRIALARALYRDPWLLILDEATSALDSHAEAVVQEALREIKGRCAILMIAHKVKTTEIADNILVLEEGRIVQKGTWSDLSRENGPFRELMVLQGIDPGKPEAPVLDRARPTMRTNRTPTK</sequence>
<dbReference type="GO" id="GO:0034040">
    <property type="term" value="F:ATPase-coupled lipid transmembrane transporter activity"/>
    <property type="evidence" value="ECO:0007669"/>
    <property type="project" value="TreeGrafter"/>
</dbReference>
<dbReference type="EMBL" id="AP014936">
    <property type="protein sequence ID" value="BAU48602.1"/>
    <property type="molecule type" value="Genomic_DNA"/>
</dbReference>
<evidence type="ECO:0008006" key="15">
    <source>
        <dbReference type="Google" id="ProtNLM"/>
    </source>
</evidence>
<feature type="transmembrane region" description="Helical" evidence="10">
    <location>
        <begin position="176"/>
        <end position="192"/>
    </location>
</feature>
<proteinExistence type="predicted"/>
<keyword evidence="7 10" id="KW-1133">Transmembrane helix</keyword>
<comment type="subcellular location">
    <subcellularLocation>
        <location evidence="1">Cell membrane</location>
        <topology evidence="1">Multi-pass membrane protein</topology>
    </subcellularLocation>
</comment>
<evidence type="ECO:0000256" key="6">
    <source>
        <dbReference type="ARBA" id="ARBA00022840"/>
    </source>
</evidence>
<dbReference type="PANTHER" id="PTHR24221">
    <property type="entry name" value="ATP-BINDING CASSETTE SUB-FAMILY B"/>
    <property type="match status" value="1"/>
</dbReference>
<evidence type="ECO:0000259" key="12">
    <source>
        <dbReference type="PROSITE" id="PS50929"/>
    </source>
</evidence>
<keyword evidence="14" id="KW-1185">Reference proteome</keyword>
<protein>
    <recommendedName>
        <fullName evidence="15">ABC transporter ATP-binding protein</fullName>
    </recommendedName>
</protein>
<feature type="transmembrane region" description="Helical" evidence="10">
    <location>
        <begin position="256"/>
        <end position="280"/>
    </location>
</feature>